<comment type="similarity">
    <text evidence="10">Belongs to the ZRANB2 family.</text>
</comment>
<evidence type="ECO:0000256" key="4">
    <source>
        <dbReference type="ARBA" id="ARBA00022723"/>
    </source>
</evidence>
<dbReference type="KEGG" id="emc:129330030"/>
<evidence type="ECO:0000313" key="15">
    <source>
        <dbReference type="RefSeq" id="XP_054835843.1"/>
    </source>
</evidence>
<accession>A0AA97JC73</accession>
<dbReference type="SMART" id="SM00547">
    <property type="entry name" value="ZnF_RBZ"/>
    <property type="match status" value="2"/>
</dbReference>
<feature type="compositionally biased region" description="Low complexity" evidence="12">
    <location>
        <begin position="212"/>
        <end position="225"/>
    </location>
</feature>
<dbReference type="SUPFAM" id="SSF90209">
    <property type="entry name" value="Ran binding protein zinc finger-like"/>
    <property type="match status" value="2"/>
</dbReference>
<sequence>MSTKNFRVSDGDWICPDKKCGNVNFARRTSCNRCGREKTTEAKMMKAGGTEIGKTLAEKSRGLFSANDWQCKTCGNVNWARRSECNMCNTPKYAKLEERTGYGGGFNERENVEYIEREESDGEYDEFGRKKKKYRGKPVGPASILKEVEDKESEGEEEEDEDGDLSKYKLDEDEDEDDADLSKYNLDASEEEDSAKKKKSQSRRSRSKSRSSHSQSSSRSSSHSSSRSRSRSRSSSSSRSRSRSTSREHSRSRGSKSRSSSRSSGVHQPQGKDLTQALVRPLPLREAEREVDLDLHLVIAKKGERDHGHLKGIAGLHLDHLILDPVQVLKRNNIFRFTLIHKTVHETFLRSWCLIWSEVLNLLVEVHVKWRTAAILIHKTKIMKHFKP</sequence>
<evidence type="ECO:0000256" key="11">
    <source>
        <dbReference type="PROSITE-ProRule" id="PRU00322"/>
    </source>
</evidence>
<dbReference type="GO" id="GO:0005634">
    <property type="term" value="C:nucleus"/>
    <property type="evidence" value="ECO:0007669"/>
    <property type="project" value="UniProtKB-SubCell"/>
</dbReference>
<evidence type="ECO:0000256" key="5">
    <source>
        <dbReference type="ARBA" id="ARBA00022737"/>
    </source>
</evidence>
<evidence type="ECO:0000256" key="10">
    <source>
        <dbReference type="ARBA" id="ARBA00025731"/>
    </source>
</evidence>
<keyword evidence="3" id="KW-0597">Phosphoprotein</keyword>
<feature type="compositionally biased region" description="Acidic residues" evidence="12">
    <location>
        <begin position="150"/>
        <end position="163"/>
    </location>
</feature>
<keyword evidence="4" id="KW-0479">Metal-binding</keyword>
<comment type="subcellular location">
    <subcellularLocation>
        <location evidence="1">Nucleus</location>
    </subcellularLocation>
</comment>
<evidence type="ECO:0000256" key="6">
    <source>
        <dbReference type="ARBA" id="ARBA00022771"/>
    </source>
</evidence>
<evidence type="ECO:0000256" key="7">
    <source>
        <dbReference type="ARBA" id="ARBA00022833"/>
    </source>
</evidence>
<dbReference type="RefSeq" id="XP_054835843.1">
    <property type="nucleotide sequence ID" value="XM_054979868.1"/>
</dbReference>
<feature type="region of interest" description="Disordered" evidence="12">
    <location>
        <begin position="113"/>
        <end position="277"/>
    </location>
</feature>
<keyword evidence="5" id="KW-0677">Repeat</keyword>
<dbReference type="GO" id="GO:0001530">
    <property type="term" value="F:lipopolysaccharide binding"/>
    <property type="evidence" value="ECO:0007669"/>
    <property type="project" value="TreeGrafter"/>
</dbReference>
<dbReference type="Proteomes" id="UP001190640">
    <property type="component" value="Chromosome 5"/>
</dbReference>
<evidence type="ECO:0000256" key="12">
    <source>
        <dbReference type="SAM" id="MobiDB-lite"/>
    </source>
</evidence>
<dbReference type="PROSITE" id="PS50199">
    <property type="entry name" value="ZF_RANBP2_2"/>
    <property type="match status" value="2"/>
</dbReference>
<keyword evidence="8" id="KW-0694">RNA-binding</keyword>
<dbReference type="PANTHER" id="PTHR12999">
    <property type="entry name" value="ZINC FINGER RAN-BINDING DOMAIN-CONTAINING PROTEIN 2 ZRANB2-RELATED"/>
    <property type="match status" value="1"/>
</dbReference>
<name>A0AA97JC73_EUBMA</name>
<feature type="domain" description="RanBP2-type" evidence="13">
    <location>
        <begin position="9"/>
        <end position="40"/>
    </location>
</feature>
<evidence type="ECO:0000256" key="1">
    <source>
        <dbReference type="ARBA" id="ARBA00004123"/>
    </source>
</evidence>
<dbReference type="Gene3D" id="4.10.1060.10">
    <property type="entry name" value="Zinc finger, RanBP2-type"/>
    <property type="match status" value="2"/>
</dbReference>
<evidence type="ECO:0000256" key="3">
    <source>
        <dbReference type="ARBA" id="ARBA00022553"/>
    </source>
</evidence>
<dbReference type="FunFam" id="4.10.1060.10:FF:000007">
    <property type="entry name" value="Zinc finger Ran-binding domain-containing protein 2"/>
    <property type="match status" value="1"/>
</dbReference>
<evidence type="ECO:0000256" key="2">
    <source>
        <dbReference type="ARBA" id="ARBA00017543"/>
    </source>
</evidence>
<feature type="domain" description="RanBP2-type" evidence="13">
    <location>
        <begin position="65"/>
        <end position="94"/>
    </location>
</feature>
<evidence type="ECO:0000313" key="14">
    <source>
        <dbReference type="Proteomes" id="UP001190640"/>
    </source>
</evidence>
<keyword evidence="6 11" id="KW-0863">Zinc-finger</keyword>
<dbReference type="GO" id="GO:0003723">
    <property type="term" value="F:RNA binding"/>
    <property type="evidence" value="ECO:0007669"/>
    <property type="project" value="UniProtKB-KW"/>
</dbReference>
<organism evidence="14 15">
    <name type="scientific">Eublepharis macularius</name>
    <name type="common">Leopard gecko</name>
    <name type="synonym">Cyrtodactylus macularius</name>
    <dbReference type="NCBI Taxonomy" id="481883"/>
    <lineage>
        <taxon>Eukaryota</taxon>
        <taxon>Metazoa</taxon>
        <taxon>Chordata</taxon>
        <taxon>Craniata</taxon>
        <taxon>Vertebrata</taxon>
        <taxon>Euteleostomi</taxon>
        <taxon>Lepidosauria</taxon>
        <taxon>Squamata</taxon>
        <taxon>Bifurcata</taxon>
        <taxon>Gekkota</taxon>
        <taxon>Eublepharidae</taxon>
        <taxon>Eublepharinae</taxon>
        <taxon>Eublepharis</taxon>
    </lineage>
</organism>
<reference evidence="15" key="1">
    <citation type="submission" date="2025-08" db="UniProtKB">
        <authorList>
            <consortium name="RefSeq"/>
        </authorList>
    </citation>
    <scope>IDENTIFICATION</scope>
    <source>
        <tissue evidence="15">Blood</tissue>
    </source>
</reference>
<evidence type="ECO:0000256" key="8">
    <source>
        <dbReference type="ARBA" id="ARBA00022884"/>
    </source>
</evidence>
<dbReference type="CTD" id="9406"/>
<gene>
    <name evidence="15" type="primary">ZRANB2</name>
</gene>
<keyword evidence="7" id="KW-0862">Zinc</keyword>
<protein>
    <recommendedName>
        <fullName evidence="2">Zinc finger Ran-binding domain-containing protein 2</fullName>
    </recommendedName>
</protein>
<dbReference type="GO" id="GO:0008270">
    <property type="term" value="F:zinc ion binding"/>
    <property type="evidence" value="ECO:0007669"/>
    <property type="project" value="UniProtKB-KW"/>
</dbReference>
<feature type="compositionally biased region" description="Basic residues" evidence="12">
    <location>
        <begin position="196"/>
        <end position="211"/>
    </location>
</feature>
<keyword evidence="14" id="KW-1185">Reference proteome</keyword>
<evidence type="ECO:0000259" key="13">
    <source>
        <dbReference type="PROSITE" id="PS50199"/>
    </source>
</evidence>
<dbReference type="Pfam" id="PF00641">
    <property type="entry name" value="Zn_ribbon_RanBP"/>
    <property type="match status" value="2"/>
</dbReference>
<evidence type="ECO:0000256" key="9">
    <source>
        <dbReference type="ARBA" id="ARBA00023242"/>
    </source>
</evidence>
<dbReference type="FunFam" id="4.10.1060.10:FF:000004">
    <property type="entry name" value="Zinc finger Ran-binding domain-containing protein 2"/>
    <property type="match status" value="1"/>
</dbReference>
<keyword evidence="9" id="KW-0539">Nucleus</keyword>
<dbReference type="PROSITE" id="PS01358">
    <property type="entry name" value="ZF_RANBP2_1"/>
    <property type="match status" value="2"/>
</dbReference>
<dbReference type="InterPro" id="IPR036443">
    <property type="entry name" value="Znf_RanBP2_sf"/>
</dbReference>
<dbReference type="AlphaFoldDB" id="A0AA97JC73"/>
<dbReference type="GeneID" id="129330030"/>
<dbReference type="InterPro" id="IPR001876">
    <property type="entry name" value="Znf_RanBP2"/>
</dbReference>
<proteinExistence type="inferred from homology"/>
<dbReference type="PANTHER" id="PTHR12999:SF17">
    <property type="entry name" value="ZINC FINGER RAN-BINDING DOMAIN-CONTAINING PROTEIN 2"/>
    <property type="match status" value="1"/>
</dbReference>